<dbReference type="AlphaFoldDB" id="A0AAU8K7U5"/>
<protein>
    <recommendedName>
        <fullName evidence="2">FXSXX-COOH protein</fullName>
    </recommendedName>
</protein>
<evidence type="ECO:0008006" key="2">
    <source>
        <dbReference type="Google" id="ProtNLM"/>
    </source>
</evidence>
<dbReference type="KEGG" id="kcm:ABWK59_36160"/>
<evidence type="ECO:0000313" key="1">
    <source>
        <dbReference type="EMBL" id="XCM84375.1"/>
    </source>
</evidence>
<geneLocation type="plasmid" evidence="1">
    <name>punmamed1</name>
</geneLocation>
<reference evidence="1" key="1">
    <citation type="submission" date="2024-06" db="EMBL/GenBank/DDBJ databases">
        <title>The genome sequences of Kitasatospora sp. strain HUAS MG31.</title>
        <authorList>
            <person name="Mo P."/>
        </authorList>
    </citation>
    <scope>NUCLEOTIDE SEQUENCE</scope>
    <source>
        <strain evidence="1">HUAS MG31</strain>
        <plasmid evidence="1">punmamed1</plasmid>
    </source>
</reference>
<accession>A0AAU8K7U5</accession>
<sequence length="42" mass="4519">MHHSSRQAARLLDITETRSLLLAPLRSPPAVLSLDPSAANVL</sequence>
<dbReference type="EMBL" id="CP159873">
    <property type="protein sequence ID" value="XCM84375.1"/>
    <property type="molecule type" value="Genomic_DNA"/>
</dbReference>
<gene>
    <name evidence="1" type="ORF">ABWK59_36160</name>
</gene>
<proteinExistence type="predicted"/>
<dbReference type="RefSeq" id="WP_354645310.1">
    <property type="nucleotide sequence ID" value="NZ_CP159873.1"/>
</dbReference>
<organism evidence="1">
    <name type="scientific">Kitasatospora camelliae</name>
    <dbReference type="NCBI Taxonomy" id="3156397"/>
    <lineage>
        <taxon>Bacteria</taxon>
        <taxon>Bacillati</taxon>
        <taxon>Actinomycetota</taxon>
        <taxon>Actinomycetes</taxon>
        <taxon>Kitasatosporales</taxon>
        <taxon>Streptomycetaceae</taxon>
        <taxon>Kitasatospora</taxon>
    </lineage>
</organism>
<name>A0AAU8K7U5_9ACTN</name>
<keyword evidence="1" id="KW-0614">Plasmid</keyword>